<dbReference type="InterPro" id="IPR013497">
    <property type="entry name" value="Topo_IA_cen"/>
</dbReference>
<dbReference type="SUPFAM" id="SSF56712">
    <property type="entry name" value="Prokaryotic type I DNA topoisomerase"/>
    <property type="match status" value="1"/>
</dbReference>
<keyword evidence="2" id="KW-0413">Isomerase</keyword>
<keyword evidence="3" id="KW-1185">Reference proteome</keyword>
<dbReference type="InterPro" id="IPR013826">
    <property type="entry name" value="Topo_IA_cen_sub3"/>
</dbReference>
<dbReference type="PROSITE" id="PS52039">
    <property type="entry name" value="TOPO_IA_2"/>
    <property type="match status" value="1"/>
</dbReference>
<dbReference type="GO" id="GO:0006310">
    <property type="term" value="P:DNA recombination"/>
    <property type="evidence" value="ECO:0007669"/>
    <property type="project" value="TreeGrafter"/>
</dbReference>
<organism evidence="2 3">
    <name type="scientific">Paraburkholderia ultramafica</name>
    <dbReference type="NCBI Taxonomy" id="1544867"/>
    <lineage>
        <taxon>Bacteria</taxon>
        <taxon>Pseudomonadati</taxon>
        <taxon>Pseudomonadota</taxon>
        <taxon>Betaproteobacteria</taxon>
        <taxon>Burkholderiales</taxon>
        <taxon>Burkholderiaceae</taxon>
        <taxon>Paraburkholderia</taxon>
    </lineage>
</organism>
<dbReference type="EMBL" id="CADIKK010000021">
    <property type="protein sequence ID" value="CAB3796940.1"/>
    <property type="molecule type" value="Genomic_DNA"/>
</dbReference>
<sequence>MGECRYYADGIVNGLEAIQTLALVIKRELEICDFKPITYYVPAVKLPDGVVLTWKRRIEGADYRGIDEKGRITDRRLAEAIVARLDAGLTGIVTDYQENTCEQAPPLPYNLAKLQTEMSARYGMSAKKIHDTARSLYEKRKMVTYIGTDCRYLPQSLHGEAPKKLAGIAGMYTKLANGANPRIQYACWDNSKVKAYHAIIPTGHAEPGLSHDERNVFDAIARRYMAQFYPRHQYLQTKLEGQYGDDVFCSTCKKDTG</sequence>
<dbReference type="Pfam" id="PF01131">
    <property type="entry name" value="Topoisom_bac"/>
    <property type="match status" value="1"/>
</dbReference>
<dbReference type="Proteomes" id="UP000494365">
    <property type="component" value="Unassembled WGS sequence"/>
</dbReference>
<protein>
    <submittedName>
        <fullName evidence="2">DNA topoisomerase 3</fullName>
        <ecNumber evidence="2">5.6.2.1</ecNumber>
    </submittedName>
</protein>
<evidence type="ECO:0000313" key="3">
    <source>
        <dbReference type="Proteomes" id="UP000494365"/>
    </source>
</evidence>
<name>A0A6S7BRH1_9BURK</name>
<dbReference type="PANTHER" id="PTHR11390">
    <property type="entry name" value="PROKARYOTIC DNA TOPOISOMERASE"/>
    <property type="match status" value="1"/>
</dbReference>
<proteinExistence type="predicted"/>
<dbReference type="EC" id="5.6.2.1" evidence="2"/>
<reference evidence="2 3" key="1">
    <citation type="submission" date="2020-04" db="EMBL/GenBank/DDBJ databases">
        <authorList>
            <person name="De Canck E."/>
        </authorList>
    </citation>
    <scope>NUCLEOTIDE SEQUENCE [LARGE SCALE GENOMIC DNA]</scope>
    <source>
        <strain evidence="2 3">LMG 28614</strain>
    </source>
</reference>
<dbReference type="GO" id="GO:0006265">
    <property type="term" value="P:DNA topological change"/>
    <property type="evidence" value="ECO:0007669"/>
    <property type="project" value="InterPro"/>
</dbReference>
<feature type="domain" description="Topo IA-type catalytic" evidence="1">
    <location>
        <begin position="1"/>
        <end position="257"/>
    </location>
</feature>
<dbReference type="InterPro" id="IPR023405">
    <property type="entry name" value="Topo_IA_core_domain"/>
</dbReference>
<dbReference type="PANTHER" id="PTHR11390:SF21">
    <property type="entry name" value="DNA TOPOISOMERASE 3-ALPHA"/>
    <property type="match status" value="1"/>
</dbReference>
<evidence type="ECO:0000313" key="2">
    <source>
        <dbReference type="EMBL" id="CAB3796940.1"/>
    </source>
</evidence>
<dbReference type="InterPro" id="IPR003602">
    <property type="entry name" value="Topo_IA_DNA-bd_dom"/>
</dbReference>
<evidence type="ECO:0000259" key="1">
    <source>
        <dbReference type="PROSITE" id="PS52039"/>
    </source>
</evidence>
<gene>
    <name evidence="2" type="primary">topB_2</name>
    <name evidence="2" type="ORF">LMG28614_04477</name>
</gene>
<dbReference type="GO" id="GO:0043597">
    <property type="term" value="C:cytoplasmic replication fork"/>
    <property type="evidence" value="ECO:0007669"/>
    <property type="project" value="TreeGrafter"/>
</dbReference>
<dbReference type="Gene3D" id="1.10.290.10">
    <property type="entry name" value="Topoisomerase I, domain 4"/>
    <property type="match status" value="1"/>
</dbReference>
<dbReference type="AlphaFoldDB" id="A0A6S7BRH1"/>
<accession>A0A6S7BRH1</accession>
<dbReference type="GO" id="GO:0003917">
    <property type="term" value="F:DNA topoisomerase type I (single strand cut, ATP-independent) activity"/>
    <property type="evidence" value="ECO:0007669"/>
    <property type="project" value="UniProtKB-EC"/>
</dbReference>
<dbReference type="GO" id="GO:0006281">
    <property type="term" value="P:DNA repair"/>
    <property type="evidence" value="ECO:0007669"/>
    <property type="project" value="TreeGrafter"/>
</dbReference>
<dbReference type="GO" id="GO:0003677">
    <property type="term" value="F:DNA binding"/>
    <property type="evidence" value="ECO:0007669"/>
    <property type="project" value="InterPro"/>
</dbReference>
<dbReference type="InterPro" id="IPR000380">
    <property type="entry name" value="Topo_IA"/>
</dbReference>
<dbReference type="SMART" id="SM00437">
    <property type="entry name" value="TOP1Ac"/>
    <property type="match status" value="1"/>
</dbReference>